<keyword evidence="5 9" id="KW-0067">ATP-binding</keyword>
<comment type="catalytic activity">
    <reaction evidence="8 9">
        <text>tRNA(His) + L-histidine + ATP = L-histidyl-tRNA(His) + AMP + diphosphate + H(+)</text>
        <dbReference type="Rhea" id="RHEA:17313"/>
        <dbReference type="Rhea" id="RHEA-COMP:9665"/>
        <dbReference type="Rhea" id="RHEA-COMP:9689"/>
        <dbReference type="ChEBI" id="CHEBI:15378"/>
        <dbReference type="ChEBI" id="CHEBI:30616"/>
        <dbReference type="ChEBI" id="CHEBI:33019"/>
        <dbReference type="ChEBI" id="CHEBI:57595"/>
        <dbReference type="ChEBI" id="CHEBI:78442"/>
        <dbReference type="ChEBI" id="CHEBI:78527"/>
        <dbReference type="ChEBI" id="CHEBI:456215"/>
        <dbReference type="EC" id="6.1.1.21"/>
    </reaction>
</comment>
<dbReference type="InterPro" id="IPR041715">
    <property type="entry name" value="HisRS-like_core"/>
</dbReference>
<evidence type="ECO:0000256" key="9">
    <source>
        <dbReference type="HAMAP-Rule" id="MF_00127"/>
    </source>
</evidence>
<organism evidence="12 13">
    <name type="scientific">Corallococcus sicarius</name>
    <dbReference type="NCBI Taxonomy" id="2316726"/>
    <lineage>
        <taxon>Bacteria</taxon>
        <taxon>Pseudomonadati</taxon>
        <taxon>Myxococcota</taxon>
        <taxon>Myxococcia</taxon>
        <taxon>Myxococcales</taxon>
        <taxon>Cystobacterineae</taxon>
        <taxon>Myxococcaceae</taxon>
        <taxon>Corallococcus</taxon>
    </lineage>
</organism>
<dbReference type="Proteomes" id="UP000273405">
    <property type="component" value="Unassembled WGS sequence"/>
</dbReference>
<dbReference type="EMBL" id="RAWG01000228">
    <property type="protein sequence ID" value="RKH37660.1"/>
    <property type="molecule type" value="Genomic_DNA"/>
</dbReference>
<evidence type="ECO:0000256" key="6">
    <source>
        <dbReference type="ARBA" id="ARBA00022917"/>
    </source>
</evidence>
<dbReference type="OrthoDB" id="9800814at2"/>
<feature type="binding site" evidence="10">
    <location>
        <position position="114"/>
    </location>
    <ligand>
        <name>L-histidine</name>
        <dbReference type="ChEBI" id="CHEBI:57595"/>
    </ligand>
</feature>
<evidence type="ECO:0000256" key="4">
    <source>
        <dbReference type="ARBA" id="ARBA00022741"/>
    </source>
</evidence>
<dbReference type="InterPro" id="IPR033656">
    <property type="entry name" value="HisRS_anticodon"/>
</dbReference>
<dbReference type="NCBIfam" id="TIGR00442">
    <property type="entry name" value="hisS"/>
    <property type="match status" value="1"/>
</dbReference>
<dbReference type="PANTHER" id="PTHR43707">
    <property type="entry name" value="HISTIDYL-TRNA SYNTHETASE"/>
    <property type="match status" value="1"/>
</dbReference>
<dbReference type="PROSITE" id="PS50862">
    <property type="entry name" value="AA_TRNA_LIGASE_II"/>
    <property type="match status" value="1"/>
</dbReference>
<keyword evidence="3 9" id="KW-0436">Ligase</keyword>
<feature type="binding site" evidence="10">
    <location>
        <position position="128"/>
    </location>
    <ligand>
        <name>L-histidine</name>
        <dbReference type="ChEBI" id="CHEBI:57595"/>
    </ligand>
</feature>
<dbReference type="GO" id="GO:0005524">
    <property type="term" value="F:ATP binding"/>
    <property type="evidence" value="ECO:0007669"/>
    <property type="project" value="UniProtKB-UniRule"/>
</dbReference>
<dbReference type="InterPro" id="IPR004154">
    <property type="entry name" value="Anticodon-bd"/>
</dbReference>
<dbReference type="CDD" id="cd00773">
    <property type="entry name" value="HisRS-like_core"/>
    <property type="match status" value="1"/>
</dbReference>
<sequence>MSQKINGVKGMNDLLPGEIEVWQFVENTARTLFGRFGYGEVRTPMVEDTALFVRSVGEETDIVGKEMYTFEDKGGRSLSLRPEGTAPAARAYIEHSVSNVEPVSRWFYMGPMFRYERMKTGRYRQFSQIGAEAYGAKEPAQDAELMDVVVQFLEALGLTDVTLNINSLGDDNCRPAYHAKLVEYLNAHRDELCADCQQRLERNPLRVLDCKNEKCQAVAGAGPNVLEFLCEPCRTHFTDLQRKLGALGIRYVVNHRLVRGLDYYTRTVFEFIASHPALGTASTVGGGGRYDKMMKGLGGPDVPAVGFAMGLDRLVLLLKEGGKTFTAQPDLFIVAADVDAACQDAALALTSRLRREGFYVEFDTRGGSLKSQMKRADKSGARFSLVLGGDELRTGQAKLKPMAGGDLIPVALGSVAQTLRQAASQPSSPPSLKTRE</sequence>
<proteinExistence type="inferred from homology"/>
<keyword evidence="13" id="KW-1185">Reference proteome</keyword>
<comment type="caution">
    <text evidence="12">The sequence shown here is derived from an EMBL/GenBank/DDBJ whole genome shotgun (WGS) entry which is preliminary data.</text>
</comment>
<evidence type="ECO:0000256" key="7">
    <source>
        <dbReference type="ARBA" id="ARBA00023146"/>
    </source>
</evidence>
<keyword evidence="6 9" id="KW-0648">Protein biosynthesis</keyword>
<feature type="binding site" evidence="10">
    <location>
        <position position="132"/>
    </location>
    <ligand>
        <name>L-histidine</name>
        <dbReference type="ChEBI" id="CHEBI:57595"/>
    </ligand>
</feature>
<comment type="similarity">
    <text evidence="1 9">Belongs to the class-II aminoacyl-tRNA synthetase family.</text>
</comment>
<reference evidence="13" key="1">
    <citation type="submission" date="2018-09" db="EMBL/GenBank/DDBJ databases">
        <authorList>
            <person name="Livingstone P.G."/>
            <person name="Whitworth D.E."/>
        </authorList>
    </citation>
    <scope>NUCLEOTIDE SEQUENCE [LARGE SCALE GENOMIC DNA]</scope>
    <source>
        <strain evidence="13">CA040B</strain>
    </source>
</reference>
<evidence type="ECO:0000256" key="8">
    <source>
        <dbReference type="ARBA" id="ARBA00047639"/>
    </source>
</evidence>
<name>A0A3A8N2A2_9BACT</name>
<evidence type="ECO:0000313" key="12">
    <source>
        <dbReference type="EMBL" id="RKH37660.1"/>
    </source>
</evidence>
<keyword evidence="4 9" id="KW-0547">Nucleotide-binding</keyword>
<dbReference type="SUPFAM" id="SSF52954">
    <property type="entry name" value="Class II aaRS ABD-related"/>
    <property type="match status" value="1"/>
</dbReference>
<dbReference type="AlphaFoldDB" id="A0A3A8N2A2"/>
<dbReference type="GO" id="GO:0005737">
    <property type="term" value="C:cytoplasm"/>
    <property type="evidence" value="ECO:0007669"/>
    <property type="project" value="UniProtKB-SubCell"/>
</dbReference>
<dbReference type="Pfam" id="PF03129">
    <property type="entry name" value="HGTP_anticodon"/>
    <property type="match status" value="1"/>
</dbReference>
<accession>A0A3A8N2A2</accession>
<dbReference type="GO" id="GO:0004821">
    <property type="term" value="F:histidine-tRNA ligase activity"/>
    <property type="evidence" value="ECO:0007669"/>
    <property type="project" value="UniProtKB-UniRule"/>
</dbReference>
<dbReference type="SUPFAM" id="SSF55681">
    <property type="entry name" value="Class II aaRS and biotin synthetases"/>
    <property type="match status" value="1"/>
</dbReference>
<dbReference type="GO" id="GO:0006427">
    <property type="term" value="P:histidyl-tRNA aminoacylation"/>
    <property type="evidence" value="ECO:0007669"/>
    <property type="project" value="UniProtKB-UniRule"/>
</dbReference>
<evidence type="ECO:0000256" key="3">
    <source>
        <dbReference type="ARBA" id="ARBA00022598"/>
    </source>
</evidence>
<dbReference type="InterPro" id="IPR045864">
    <property type="entry name" value="aa-tRNA-synth_II/BPL/LPL"/>
</dbReference>
<evidence type="ECO:0000256" key="5">
    <source>
        <dbReference type="ARBA" id="ARBA00022840"/>
    </source>
</evidence>
<dbReference type="InterPro" id="IPR015807">
    <property type="entry name" value="His-tRNA-ligase"/>
</dbReference>
<evidence type="ECO:0000256" key="1">
    <source>
        <dbReference type="ARBA" id="ARBA00008226"/>
    </source>
</evidence>
<dbReference type="InterPro" id="IPR004516">
    <property type="entry name" value="HisRS/HisZ"/>
</dbReference>
<dbReference type="EC" id="6.1.1.21" evidence="9"/>
<feature type="binding site" evidence="10">
    <location>
        <begin position="83"/>
        <end position="85"/>
    </location>
    <ligand>
        <name>L-histidine</name>
        <dbReference type="ChEBI" id="CHEBI:57595"/>
    </ligand>
</feature>
<dbReference type="InterPro" id="IPR006195">
    <property type="entry name" value="aa-tRNA-synth_II"/>
</dbReference>
<feature type="domain" description="Aminoacyl-transfer RNA synthetases class-II family profile" evidence="11">
    <location>
        <begin position="1"/>
        <end position="329"/>
    </location>
</feature>
<dbReference type="Gene3D" id="3.40.50.800">
    <property type="entry name" value="Anticodon-binding domain"/>
    <property type="match status" value="1"/>
</dbReference>
<comment type="subcellular location">
    <subcellularLocation>
        <location evidence="9">Cytoplasm</location>
    </subcellularLocation>
</comment>
<keyword evidence="7 9" id="KW-0030">Aminoacyl-tRNA synthetase</keyword>
<dbReference type="Pfam" id="PF13393">
    <property type="entry name" value="tRNA-synt_His"/>
    <property type="match status" value="1"/>
</dbReference>
<dbReference type="PIRSF" id="PIRSF001549">
    <property type="entry name" value="His-tRNA_synth"/>
    <property type="match status" value="1"/>
</dbReference>
<dbReference type="CDD" id="cd00859">
    <property type="entry name" value="HisRS_anticodon"/>
    <property type="match status" value="1"/>
</dbReference>
<protein>
    <recommendedName>
        <fullName evidence="9">Histidine--tRNA ligase</fullName>
        <ecNumber evidence="9">6.1.1.21</ecNumber>
    </recommendedName>
    <alternativeName>
        <fullName evidence="9">Histidyl-tRNA synthetase</fullName>
        <shortName evidence="9">HisRS</shortName>
    </alternativeName>
</protein>
<keyword evidence="9" id="KW-0963">Cytoplasm</keyword>
<evidence type="ECO:0000313" key="13">
    <source>
        <dbReference type="Proteomes" id="UP000273405"/>
    </source>
</evidence>
<dbReference type="HAMAP" id="MF_00127">
    <property type="entry name" value="His_tRNA_synth"/>
    <property type="match status" value="1"/>
</dbReference>
<gene>
    <name evidence="9" type="primary">hisS</name>
    <name evidence="12" type="ORF">D7X12_28785</name>
</gene>
<dbReference type="InterPro" id="IPR036621">
    <property type="entry name" value="Anticodon-bd_dom_sf"/>
</dbReference>
<evidence type="ECO:0000256" key="10">
    <source>
        <dbReference type="PIRSR" id="PIRSR001549-1"/>
    </source>
</evidence>
<evidence type="ECO:0000259" key="11">
    <source>
        <dbReference type="PROSITE" id="PS50862"/>
    </source>
</evidence>
<feature type="binding site" evidence="10">
    <location>
        <position position="259"/>
    </location>
    <ligand>
        <name>L-histidine</name>
        <dbReference type="ChEBI" id="CHEBI:57595"/>
    </ligand>
</feature>
<dbReference type="Gene3D" id="3.30.930.10">
    <property type="entry name" value="Bira Bifunctional Protein, Domain 2"/>
    <property type="match status" value="1"/>
</dbReference>
<feature type="binding site" evidence="10">
    <location>
        <begin position="263"/>
        <end position="264"/>
    </location>
    <ligand>
        <name>L-histidine</name>
        <dbReference type="ChEBI" id="CHEBI:57595"/>
    </ligand>
</feature>
<comment type="subunit">
    <text evidence="2 9">Homodimer.</text>
</comment>
<dbReference type="PANTHER" id="PTHR43707:SF1">
    <property type="entry name" value="HISTIDINE--TRNA LIGASE, MITOCHONDRIAL-RELATED"/>
    <property type="match status" value="1"/>
</dbReference>
<evidence type="ECO:0000256" key="2">
    <source>
        <dbReference type="ARBA" id="ARBA00011738"/>
    </source>
</evidence>